<keyword evidence="3" id="KW-1185">Reference proteome</keyword>
<name>A0A5N5US98_MYCPH</name>
<comment type="caution">
    <text evidence="2">The sequence shown here is derived from an EMBL/GenBank/DDBJ whole genome shotgun (WGS) entry which is preliminary data.</text>
</comment>
<dbReference type="EMBL" id="ANBP01000044">
    <property type="protein sequence ID" value="KAB7752472.1"/>
    <property type="molecule type" value="Genomic_DNA"/>
</dbReference>
<accession>A0A5N5US98</accession>
<evidence type="ECO:0000256" key="1">
    <source>
        <dbReference type="SAM" id="SignalP"/>
    </source>
</evidence>
<evidence type="ECO:0008006" key="4">
    <source>
        <dbReference type="Google" id="ProtNLM"/>
    </source>
</evidence>
<feature type="signal peptide" evidence="1">
    <location>
        <begin position="1"/>
        <end position="25"/>
    </location>
</feature>
<dbReference type="AlphaFoldDB" id="A0A5N5US98"/>
<proteinExistence type="predicted"/>
<keyword evidence="1" id="KW-0732">Signal</keyword>
<sequence length="128" mass="13130">MIRTLVMVTAVAAATLGAVATSLVAAPDAEAVCYSAECVPNVARDVVEGAPCTPGKYFNYGLGAAGETYVCNRIGVWTPAGPLIGIYNVALDCPQLNASAQGSDGVAFVCADMGGGHLRWAHRIDTLE</sequence>
<evidence type="ECO:0000313" key="2">
    <source>
        <dbReference type="EMBL" id="KAB7752472.1"/>
    </source>
</evidence>
<gene>
    <name evidence="2" type="ORF">MPHL21000_21110</name>
</gene>
<evidence type="ECO:0000313" key="3">
    <source>
        <dbReference type="Proteomes" id="UP000325690"/>
    </source>
</evidence>
<feature type="chain" id="PRO_5038621392" description="Secreted protein" evidence="1">
    <location>
        <begin position="26"/>
        <end position="128"/>
    </location>
</feature>
<dbReference type="GeneID" id="74302831"/>
<dbReference type="Proteomes" id="UP000325690">
    <property type="component" value="Unassembled WGS sequence"/>
</dbReference>
<reference evidence="2 3" key="1">
    <citation type="submission" date="2012-10" db="EMBL/GenBank/DDBJ databases">
        <title>The draft sequence of the Mycobacterium pheli genome.</title>
        <authorList>
            <person name="Pettersson B.M.F."/>
            <person name="Das S."/>
            <person name="Dasgupta S."/>
            <person name="Bhattacharya A."/>
            <person name="Kirsebom L.A."/>
        </authorList>
    </citation>
    <scope>NUCLEOTIDE SEQUENCE [LARGE SCALE GENOMIC DNA]</scope>
    <source>
        <strain evidence="2 3">CCUG 21000</strain>
    </source>
</reference>
<protein>
    <recommendedName>
        <fullName evidence="4">Secreted protein</fullName>
    </recommendedName>
</protein>
<organism evidence="2 3">
    <name type="scientific">Mycolicibacterium phlei DSM 43239 = CCUG 21000</name>
    <dbReference type="NCBI Taxonomy" id="1226750"/>
    <lineage>
        <taxon>Bacteria</taxon>
        <taxon>Bacillati</taxon>
        <taxon>Actinomycetota</taxon>
        <taxon>Actinomycetes</taxon>
        <taxon>Mycobacteriales</taxon>
        <taxon>Mycobacteriaceae</taxon>
        <taxon>Mycolicibacterium</taxon>
    </lineage>
</organism>
<dbReference type="RefSeq" id="WP_181881979.1">
    <property type="nucleotide sequence ID" value="NZ_ANBO01000043.1"/>
</dbReference>